<protein>
    <submittedName>
        <fullName evidence="3">DUF262 domain-containing protein</fullName>
    </submittedName>
</protein>
<evidence type="ECO:0000259" key="2">
    <source>
        <dbReference type="Pfam" id="PF07510"/>
    </source>
</evidence>
<dbReference type="PANTHER" id="PTHR35149">
    <property type="entry name" value="SLL5132 PROTEIN"/>
    <property type="match status" value="1"/>
</dbReference>
<organism evidence="3 4">
    <name type="scientific">Fructobacillus broussonetiae</name>
    <dbReference type="NCBI Taxonomy" id="2713173"/>
    <lineage>
        <taxon>Bacteria</taxon>
        <taxon>Bacillati</taxon>
        <taxon>Bacillota</taxon>
        <taxon>Bacilli</taxon>
        <taxon>Lactobacillales</taxon>
        <taxon>Lactobacillaceae</taxon>
        <taxon>Fructobacillus</taxon>
    </lineage>
</organism>
<dbReference type="Pfam" id="PF07510">
    <property type="entry name" value="GmrSD_C"/>
    <property type="match status" value="1"/>
</dbReference>
<feature type="domain" description="GmrSD restriction endonucleases N-terminal" evidence="1">
    <location>
        <begin position="11"/>
        <end position="228"/>
    </location>
</feature>
<accession>A0ABS5QYJ9</accession>
<reference evidence="3 4" key="1">
    <citation type="submission" date="2020-02" db="EMBL/GenBank/DDBJ databases">
        <title>Fructobacillus sp. isolated from paper mulberry of Taiwan.</title>
        <authorList>
            <person name="Lin S.-T."/>
        </authorList>
    </citation>
    <scope>NUCLEOTIDE SEQUENCE [LARGE SCALE GENOMIC DNA]</scope>
    <source>
        <strain evidence="3 4">M2-14</strain>
    </source>
</reference>
<dbReference type="Pfam" id="PF03235">
    <property type="entry name" value="GmrSD_N"/>
    <property type="match status" value="1"/>
</dbReference>
<dbReference type="InterPro" id="IPR011089">
    <property type="entry name" value="GmrSD_C"/>
</dbReference>
<dbReference type="PANTHER" id="PTHR35149:SF1">
    <property type="entry name" value="DUF5655 DOMAIN-CONTAINING PROTEIN"/>
    <property type="match status" value="1"/>
</dbReference>
<evidence type="ECO:0000313" key="4">
    <source>
        <dbReference type="Proteomes" id="UP001519504"/>
    </source>
</evidence>
<evidence type="ECO:0000259" key="1">
    <source>
        <dbReference type="Pfam" id="PF03235"/>
    </source>
</evidence>
<dbReference type="EMBL" id="JAAMFK010000001">
    <property type="protein sequence ID" value="MBS9338258.1"/>
    <property type="molecule type" value="Genomic_DNA"/>
</dbReference>
<dbReference type="InterPro" id="IPR004919">
    <property type="entry name" value="GmrSD_N"/>
</dbReference>
<comment type="caution">
    <text evidence="3">The sequence shown here is derived from an EMBL/GenBank/DDBJ whole genome shotgun (WGS) entry which is preliminary data.</text>
</comment>
<keyword evidence="4" id="KW-1185">Reference proteome</keyword>
<evidence type="ECO:0000313" key="3">
    <source>
        <dbReference type="EMBL" id="MBS9338258.1"/>
    </source>
</evidence>
<dbReference type="RefSeq" id="WP_213808539.1">
    <property type="nucleotide sequence ID" value="NZ_JAAMFK010000001.1"/>
</dbReference>
<gene>
    <name evidence="3" type="ORF">G6R29_01235</name>
</gene>
<proteinExistence type="predicted"/>
<feature type="domain" description="GmrSD restriction endonucleases C-terminal" evidence="2">
    <location>
        <begin position="417"/>
        <end position="568"/>
    </location>
</feature>
<sequence>MKIDSDSLNFEDVLHKKRLIIPEYQRSYSWKNEQIDELFTDIIDEPAGYYVGNMIVNPEDGDDDIENIVDGQQRITTLSLMLLAMYYKISELREAEKLSQKMNDHIAVQLDRIQKQLISDQDSFMTRVELLQKDQLIWKKLIQSVIEPKSSVNIDGRILFYKRYKFIRDTLLKGLSLTKILDIYENKICNLTILRISLTTLNDAYQVFESLNSKGLPLTPLDLLKNMYLKNEGCNIRKWEELIDIFTHDENIDDKKMTRFVTYNYDAFEQDGWSSITKGQIVKEYEKLLDGHPEYIYELIERADEYNKIDLTSDKYTYDLNGLSQLDATTCYPFLLNIYMNREKYKLTDEHLDDLITMIINLFIRRNFVSIPKASNLRGFFNLWRYNIEKKKLKGDELMAYVESRINAEAPSDTAFLAATESDMYQSNKRTTRFVLINLERKFGNFFDHSNPDNLDDFNGKNLRWTIEHILPKGGLPPHWVKAIANGDESLAKMKQEQNVHKLGNLTLTPYNSALSQKNFQAKVDYKDPDTQNLVGLSLPTFLNSSIDTESETFDINSINERDEKLKKKLLEMIAFSTKYADKVDH</sequence>
<name>A0ABS5QYJ9_9LACO</name>
<dbReference type="Proteomes" id="UP001519504">
    <property type="component" value="Unassembled WGS sequence"/>
</dbReference>